<evidence type="ECO:0000313" key="7">
    <source>
        <dbReference type="Proteomes" id="UP000030700"/>
    </source>
</evidence>
<feature type="transmembrane region" description="Helical" evidence="5">
    <location>
        <begin position="135"/>
        <end position="156"/>
    </location>
</feature>
<organism evidence="6">
    <name type="scientific">Candidatus Moduliflexus flocculans</name>
    <dbReference type="NCBI Taxonomy" id="1499966"/>
    <lineage>
        <taxon>Bacteria</taxon>
        <taxon>Candidatus Moduliflexota</taxon>
        <taxon>Candidatus Moduliflexia</taxon>
        <taxon>Candidatus Moduliflexales</taxon>
        <taxon>Candidatus Moduliflexaceae</taxon>
    </lineage>
</organism>
<dbReference type="HOGENOM" id="CLU_007733_0_0_0"/>
<comment type="caution">
    <text evidence="5">Lacks conserved residue(s) required for the propagation of feature annotation.</text>
</comment>
<reference evidence="6" key="1">
    <citation type="journal article" date="2015" name="PeerJ">
        <title>First genomic representation of candidate bacterial phylum KSB3 points to enhanced environmental sensing as a trigger of wastewater bulking.</title>
        <authorList>
            <person name="Sekiguchi Y."/>
            <person name="Ohashi A."/>
            <person name="Parks D.H."/>
            <person name="Yamauchi T."/>
            <person name="Tyson G.W."/>
            <person name="Hugenholtz P."/>
        </authorList>
    </citation>
    <scope>NUCLEOTIDE SEQUENCE [LARGE SCALE GENOMIC DNA]</scope>
</reference>
<protein>
    <recommendedName>
        <fullName evidence="5">UPF0182 protein U14_04726</fullName>
    </recommendedName>
</protein>
<dbReference type="GO" id="GO:0005576">
    <property type="term" value="C:extracellular region"/>
    <property type="evidence" value="ECO:0007669"/>
    <property type="project" value="TreeGrafter"/>
</dbReference>
<dbReference type="HAMAP" id="MF_01600">
    <property type="entry name" value="UPF0182"/>
    <property type="match status" value="1"/>
</dbReference>
<name>A0A0S6W112_9BACT</name>
<dbReference type="InterPro" id="IPR005372">
    <property type="entry name" value="UPF0182"/>
</dbReference>
<accession>A0A0S6W112</accession>
<gene>
    <name evidence="6" type="ORF">U14_04726</name>
</gene>
<dbReference type="STRING" id="1499966.U14_04726"/>
<dbReference type="AlphaFoldDB" id="A0A0S6W112"/>
<comment type="similarity">
    <text evidence="5">Belongs to the UPF0182 family.</text>
</comment>
<evidence type="ECO:0000256" key="1">
    <source>
        <dbReference type="ARBA" id="ARBA00022475"/>
    </source>
</evidence>
<dbReference type="EMBL" id="DF820459">
    <property type="protein sequence ID" value="GAK53461.1"/>
    <property type="molecule type" value="Genomic_DNA"/>
</dbReference>
<keyword evidence="2 5" id="KW-0812">Transmembrane</keyword>
<evidence type="ECO:0000256" key="5">
    <source>
        <dbReference type="HAMAP-Rule" id="MF_01600"/>
    </source>
</evidence>
<evidence type="ECO:0000256" key="2">
    <source>
        <dbReference type="ARBA" id="ARBA00022692"/>
    </source>
</evidence>
<dbReference type="Proteomes" id="UP000030700">
    <property type="component" value="Unassembled WGS sequence"/>
</dbReference>
<evidence type="ECO:0000256" key="4">
    <source>
        <dbReference type="ARBA" id="ARBA00023136"/>
    </source>
</evidence>
<dbReference type="Pfam" id="PF03699">
    <property type="entry name" value="UPF0182"/>
    <property type="match status" value="1"/>
</dbReference>
<feature type="transmembrane region" description="Helical" evidence="5">
    <location>
        <begin position="92"/>
        <end position="109"/>
    </location>
</feature>
<proteinExistence type="inferred from homology"/>
<keyword evidence="7" id="KW-1185">Reference proteome</keyword>
<dbReference type="GO" id="GO:0005886">
    <property type="term" value="C:plasma membrane"/>
    <property type="evidence" value="ECO:0007669"/>
    <property type="project" value="UniProtKB-SubCell"/>
</dbReference>
<dbReference type="PANTHER" id="PTHR39344:SF1">
    <property type="entry name" value="UPF0182 PROTEIN SLL1060"/>
    <property type="match status" value="1"/>
</dbReference>
<feature type="transmembrane region" description="Helical" evidence="5">
    <location>
        <begin position="163"/>
        <end position="183"/>
    </location>
</feature>
<keyword evidence="3 5" id="KW-1133">Transmembrane helix</keyword>
<feature type="transmembrane region" description="Helical" evidence="5">
    <location>
        <begin position="50"/>
        <end position="71"/>
    </location>
</feature>
<evidence type="ECO:0000313" key="6">
    <source>
        <dbReference type="EMBL" id="GAK53461.1"/>
    </source>
</evidence>
<evidence type="ECO:0000256" key="3">
    <source>
        <dbReference type="ARBA" id="ARBA00022989"/>
    </source>
</evidence>
<keyword evidence="4 5" id="KW-0472">Membrane</keyword>
<dbReference type="PANTHER" id="PTHR39344">
    <property type="entry name" value="UPF0182 PROTEIN SLL1060"/>
    <property type="match status" value="1"/>
</dbReference>
<comment type="subcellular location">
    <subcellularLocation>
        <location evidence="5">Cell membrane</location>
        <topology evidence="5">Multi-pass membrane protein</topology>
    </subcellularLocation>
</comment>
<keyword evidence="1 5" id="KW-1003">Cell membrane</keyword>
<sequence>MLALFTGISAAPHWETLLKYFHSVPFGKNDPLFGRDIGFYVFSLPVYHLINSWLMSLTVLGFIGSAAIYGLNGLFAVQGWSLSLIKHVKHHLYGLVIFGLLLKAWSYRLQMFDLLFSRQGLVFGAGYTDYYADRFALWGLLLYVLALAALTLSGLFSSKDRAVWVIIGVVLLIPIAIVIQGVVPSMVQQMIVKPNEFIKEEPFIKHNIEMTNNAYGLTDIAVKSFPAENALTFDTLKQNEDTVNNIRLWDQKPLLSTYQQIQSIRTYYTFYNVDVDRYEIDGKVRQVMLAPRELEREKLAAQAQTWVTTRLTYTHGYGVVMNPVNSVTPEGLPDLFIKDIPPVSSVGLDAANTAVYFGEQQAGQTQPPQGQQAVPQSLVRDRDDYVIVRTKNPEFHYPSGDENTYITYDGTGGIWMGSLFRRLLFAWGFRDMNILLTGSTTNESRIMFRRNIQARIRHIAPFLELDNDPYIVLSEGRLFWLQDAYVMTDRYPYSEPVYYKRNPINYIRNSVKIVVDAYNGSVDFYLVDQNEPLGKTYQNIFPGMFKDFAAMPDGLKAHIRYPHDLFAIQMLQYNTYHMKDPKVFYSKEDLWTIPKETYGDETVQMEPYYIQMRLPGEEKQEFILMNPVTPKNKDNMIAWFAVRCDQEHYGELLVYKFPKDKLVYGPAQIEARINQDTTISQQFSLWDQRGSAVIRGNLLVIPIDGSILYVEPVYLKAEQRDLPELKRVVASYGGEVAMELTLQQALEAVFGGKLRPEEERIVERIPADQLQTADIGSVVQQLSDHFSAARQSLAQGDWIKYGEEMARAEEMINVLQQQYGTPK</sequence>